<feature type="domain" description="Myb-like" evidence="4">
    <location>
        <begin position="100"/>
        <end position="151"/>
    </location>
</feature>
<dbReference type="InterPro" id="IPR001005">
    <property type="entry name" value="SANT/Myb"/>
</dbReference>
<dbReference type="EMBL" id="SPHZ02000007">
    <property type="protein sequence ID" value="KAF0905700.1"/>
    <property type="molecule type" value="Genomic_DNA"/>
</dbReference>
<dbReference type="InterPro" id="IPR009057">
    <property type="entry name" value="Homeodomain-like_sf"/>
</dbReference>
<dbReference type="PROSITE" id="PS51294">
    <property type="entry name" value="HTH_MYB"/>
    <property type="match status" value="2"/>
</dbReference>
<gene>
    <name evidence="6" type="ORF">E2562_008778</name>
</gene>
<dbReference type="Proteomes" id="UP000479710">
    <property type="component" value="Unassembled WGS sequence"/>
</dbReference>
<dbReference type="PANTHER" id="PTHR45614:SF273">
    <property type="entry name" value="MYB DOMAIN PROTEIN 100-RELATED"/>
    <property type="match status" value="1"/>
</dbReference>
<dbReference type="FunFam" id="1.10.10.60:FF:000010">
    <property type="entry name" value="Transcriptional activator Myb isoform A"/>
    <property type="match status" value="1"/>
</dbReference>
<feature type="region of interest" description="Disordered" evidence="3">
    <location>
        <begin position="203"/>
        <end position="226"/>
    </location>
</feature>
<feature type="compositionally biased region" description="Gly residues" evidence="3">
    <location>
        <begin position="349"/>
        <end position="358"/>
    </location>
</feature>
<comment type="caution">
    <text evidence="6">The sequence shown here is derived from an EMBL/GenBank/DDBJ whole genome shotgun (WGS) entry which is preliminary data.</text>
</comment>
<evidence type="ECO:0000256" key="3">
    <source>
        <dbReference type="SAM" id="MobiDB-lite"/>
    </source>
</evidence>
<evidence type="ECO:0000256" key="2">
    <source>
        <dbReference type="ARBA" id="ARBA00023125"/>
    </source>
</evidence>
<dbReference type="SMART" id="SM00717">
    <property type="entry name" value="SANT"/>
    <property type="match status" value="2"/>
</dbReference>
<evidence type="ECO:0000259" key="4">
    <source>
        <dbReference type="PROSITE" id="PS50090"/>
    </source>
</evidence>
<dbReference type="InterPro" id="IPR017930">
    <property type="entry name" value="Myb_dom"/>
</dbReference>
<dbReference type="InterPro" id="IPR050560">
    <property type="entry name" value="MYB_TF"/>
</dbReference>
<dbReference type="GO" id="GO:0005634">
    <property type="term" value="C:nucleus"/>
    <property type="evidence" value="ECO:0007669"/>
    <property type="project" value="TreeGrafter"/>
</dbReference>
<keyword evidence="7" id="KW-1185">Reference proteome</keyword>
<sequence length="389" mass="41557">MATGNSFLNQELVMTANGMPERYLASSSHGGACYQNTIGAPINMGVPDVGGLVASIGMTPSSFVMPEGALAAASYGTVPTIPVGAAMVSQQTQAEDSNNNLGLVKGGWTREEDEVLRQMVSHHGDHKWAQIAKSLPGRIGKQCRERWTNHLHPDIKKDIWTEKEDRMLIDAHKTYGNRWSVIARWLPGRSENTIKNHWNATKRSLNSKRRLRKKNSEQAAPGQPSLLEEYIRNCQQPSAGETAPPPPAPFDIVGYGTGGLIGANPPAAQAPGGSTPLGMVMFLNLLSQAIPAPPQPETMNLFNSPCLSLYYAPSSFTGSHAGGSVEFDRQSSNQAGGYYGEEAGPSSAGAGGSSGGGMDDNDVSQMASSQFMMPSEDDEAILDLARWIN</sequence>
<feature type="domain" description="HTH myb-type" evidence="5">
    <location>
        <begin position="100"/>
        <end position="155"/>
    </location>
</feature>
<keyword evidence="2" id="KW-0238">DNA-binding</keyword>
<feature type="domain" description="Myb-like" evidence="4">
    <location>
        <begin position="152"/>
        <end position="202"/>
    </location>
</feature>
<evidence type="ECO:0000259" key="5">
    <source>
        <dbReference type="PROSITE" id="PS51294"/>
    </source>
</evidence>
<dbReference type="PANTHER" id="PTHR45614">
    <property type="entry name" value="MYB PROTEIN-RELATED"/>
    <property type="match status" value="1"/>
</dbReference>
<evidence type="ECO:0000313" key="6">
    <source>
        <dbReference type="EMBL" id="KAF0905700.1"/>
    </source>
</evidence>
<keyword evidence="1" id="KW-0677">Repeat</keyword>
<feature type="domain" description="HTH myb-type" evidence="5">
    <location>
        <begin position="156"/>
        <end position="206"/>
    </location>
</feature>
<dbReference type="AlphaFoldDB" id="A0A6G1D006"/>
<accession>A0A6G1D006</accession>
<organism evidence="6 7">
    <name type="scientific">Oryza meyeriana var. granulata</name>
    <dbReference type="NCBI Taxonomy" id="110450"/>
    <lineage>
        <taxon>Eukaryota</taxon>
        <taxon>Viridiplantae</taxon>
        <taxon>Streptophyta</taxon>
        <taxon>Embryophyta</taxon>
        <taxon>Tracheophyta</taxon>
        <taxon>Spermatophyta</taxon>
        <taxon>Magnoliopsida</taxon>
        <taxon>Liliopsida</taxon>
        <taxon>Poales</taxon>
        <taxon>Poaceae</taxon>
        <taxon>BOP clade</taxon>
        <taxon>Oryzoideae</taxon>
        <taxon>Oryzeae</taxon>
        <taxon>Oryzinae</taxon>
        <taxon>Oryza</taxon>
        <taxon>Oryza meyeriana</taxon>
    </lineage>
</organism>
<evidence type="ECO:0000313" key="7">
    <source>
        <dbReference type="Proteomes" id="UP000479710"/>
    </source>
</evidence>
<dbReference type="OrthoDB" id="2143914at2759"/>
<dbReference type="GO" id="GO:0000981">
    <property type="term" value="F:DNA-binding transcription factor activity, RNA polymerase II-specific"/>
    <property type="evidence" value="ECO:0007669"/>
    <property type="project" value="TreeGrafter"/>
</dbReference>
<name>A0A6G1D006_9ORYZ</name>
<dbReference type="SUPFAM" id="SSF46689">
    <property type="entry name" value="Homeodomain-like"/>
    <property type="match status" value="1"/>
</dbReference>
<feature type="region of interest" description="Disordered" evidence="3">
    <location>
        <begin position="322"/>
        <end position="364"/>
    </location>
</feature>
<dbReference type="CDD" id="cd00167">
    <property type="entry name" value="SANT"/>
    <property type="match status" value="2"/>
</dbReference>
<reference evidence="6 7" key="1">
    <citation type="submission" date="2019-11" db="EMBL/GenBank/DDBJ databases">
        <title>Whole genome sequence of Oryza granulata.</title>
        <authorList>
            <person name="Li W."/>
        </authorList>
    </citation>
    <scope>NUCLEOTIDE SEQUENCE [LARGE SCALE GENOMIC DNA]</scope>
    <source>
        <strain evidence="7">cv. Menghai</strain>
        <tissue evidence="6">Leaf</tissue>
    </source>
</reference>
<dbReference type="Pfam" id="PF13921">
    <property type="entry name" value="Myb_DNA-bind_6"/>
    <property type="match status" value="1"/>
</dbReference>
<dbReference type="GO" id="GO:0000978">
    <property type="term" value="F:RNA polymerase II cis-regulatory region sequence-specific DNA binding"/>
    <property type="evidence" value="ECO:0007669"/>
    <property type="project" value="TreeGrafter"/>
</dbReference>
<dbReference type="Gene3D" id="1.10.10.60">
    <property type="entry name" value="Homeodomain-like"/>
    <property type="match status" value="2"/>
</dbReference>
<evidence type="ECO:0000256" key="1">
    <source>
        <dbReference type="ARBA" id="ARBA00022737"/>
    </source>
</evidence>
<protein>
    <submittedName>
        <fullName evidence="6">Uncharacterized protein</fullName>
    </submittedName>
</protein>
<proteinExistence type="predicted"/>
<dbReference type="PROSITE" id="PS50090">
    <property type="entry name" value="MYB_LIKE"/>
    <property type="match status" value="2"/>
</dbReference>